<evidence type="ECO:0000313" key="10">
    <source>
        <dbReference type="Proteomes" id="UP000510869"/>
    </source>
</evidence>
<feature type="binding site" evidence="6">
    <location>
        <begin position="64"/>
        <end position="67"/>
    </location>
    <ligand>
        <name>NADP(+)</name>
        <dbReference type="ChEBI" id="CHEBI:58349"/>
    </ligand>
</feature>
<dbReference type="OrthoDB" id="25257at2157"/>
<evidence type="ECO:0000313" key="9">
    <source>
        <dbReference type="EMBL" id="QLK27075.1"/>
    </source>
</evidence>
<keyword evidence="4" id="KW-0028">Amino-acid biosynthesis</keyword>
<dbReference type="EMBL" id="CP059154">
    <property type="protein sequence ID" value="QLK27075.1"/>
    <property type="molecule type" value="Genomic_DNA"/>
</dbReference>
<dbReference type="UniPathway" id="UPA00098">
    <property type="reaction ID" value="UER00361"/>
</dbReference>
<dbReference type="InterPro" id="IPR036291">
    <property type="entry name" value="NAD(P)-bd_dom_sf"/>
</dbReference>
<evidence type="ECO:0000259" key="8">
    <source>
        <dbReference type="Pfam" id="PF14748"/>
    </source>
</evidence>
<dbReference type="NCBIfam" id="TIGR00112">
    <property type="entry name" value="proC"/>
    <property type="match status" value="1"/>
</dbReference>
<comment type="catalytic activity">
    <reaction evidence="4">
        <text>L-proline + NADP(+) = (S)-1-pyrroline-5-carboxylate + NADPH + 2 H(+)</text>
        <dbReference type="Rhea" id="RHEA:14109"/>
        <dbReference type="ChEBI" id="CHEBI:15378"/>
        <dbReference type="ChEBI" id="CHEBI:17388"/>
        <dbReference type="ChEBI" id="CHEBI:57783"/>
        <dbReference type="ChEBI" id="CHEBI:58349"/>
        <dbReference type="ChEBI" id="CHEBI:60039"/>
        <dbReference type="EC" id="1.5.1.2"/>
    </reaction>
</comment>
<dbReference type="GO" id="GO:0055129">
    <property type="term" value="P:L-proline biosynthetic process"/>
    <property type="evidence" value="ECO:0007669"/>
    <property type="project" value="UniProtKB-UniRule"/>
</dbReference>
<keyword evidence="4" id="KW-0641">Proline biosynthesis</keyword>
<evidence type="ECO:0000256" key="6">
    <source>
        <dbReference type="PIRSR" id="PIRSR000193-1"/>
    </source>
</evidence>
<gene>
    <name evidence="4 9" type="primary">proC</name>
    <name evidence="9" type="ORF">HYG81_05565</name>
</gene>
<keyword evidence="2 4" id="KW-0521">NADP</keyword>
<comment type="catalytic activity">
    <reaction evidence="4">
        <text>L-proline + NAD(+) = (S)-1-pyrroline-5-carboxylate + NADH + 2 H(+)</text>
        <dbReference type="Rhea" id="RHEA:14105"/>
        <dbReference type="ChEBI" id="CHEBI:15378"/>
        <dbReference type="ChEBI" id="CHEBI:17388"/>
        <dbReference type="ChEBI" id="CHEBI:57540"/>
        <dbReference type="ChEBI" id="CHEBI:57945"/>
        <dbReference type="ChEBI" id="CHEBI:60039"/>
        <dbReference type="EC" id="1.5.1.2"/>
    </reaction>
</comment>
<dbReference type="EC" id="1.5.1.2" evidence="4 5"/>
<dbReference type="InterPro" id="IPR000304">
    <property type="entry name" value="Pyrroline-COOH_reductase"/>
</dbReference>
<dbReference type="SUPFAM" id="SSF48179">
    <property type="entry name" value="6-phosphogluconate dehydrogenase C-terminal domain-like"/>
    <property type="match status" value="1"/>
</dbReference>
<comment type="function">
    <text evidence="4">Catalyzes the reduction of 1-pyrroline-5-carboxylate (PCA) to L-proline.</text>
</comment>
<dbReference type="InterPro" id="IPR008927">
    <property type="entry name" value="6-PGluconate_DH-like_C_sf"/>
</dbReference>
<keyword evidence="10" id="KW-1185">Reference proteome</keyword>
<dbReference type="GO" id="GO:0004735">
    <property type="term" value="F:pyrroline-5-carboxylate reductase activity"/>
    <property type="evidence" value="ECO:0007669"/>
    <property type="project" value="UniProtKB-UniRule"/>
</dbReference>
<sequence>MVQTSVIGCGNMGSALIKGLWRDGNHTVTACDLDPDALESVADYVDHTTSDISEAADADVVIVAVKPDIVGAVLDDLDLSPEQTLISIAAGVSTDYVEARTDANVVRIMPNLAAETGDMAAAVTTEGVTDEVRELLDDVGEFAEIDEAKMDIATAVNGSGPAFVFYLIQAMADAGVEGGLEADDAETLAAQTFKGAAETVLRSDRSVEELIDAVCSPNGTTIEGMEVLWDSDAKADVAAAVTAAEERSAELAREFNSEDDE</sequence>
<evidence type="ECO:0000256" key="2">
    <source>
        <dbReference type="ARBA" id="ARBA00022857"/>
    </source>
</evidence>
<comment type="subcellular location">
    <subcellularLocation>
        <location evidence="4">Cytoplasm</location>
    </subcellularLocation>
</comment>
<comment type="similarity">
    <text evidence="1 4">Belongs to the pyrroline-5-carboxylate reductase family.</text>
</comment>
<evidence type="ECO:0000256" key="4">
    <source>
        <dbReference type="HAMAP-Rule" id="MF_01925"/>
    </source>
</evidence>
<dbReference type="Pfam" id="PF03807">
    <property type="entry name" value="F420_oxidored"/>
    <property type="match status" value="1"/>
</dbReference>
<dbReference type="FunFam" id="1.10.3730.10:FF:000001">
    <property type="entry name" value="Pyrroline-5-carboxylate reductase"/>
    <property type="match status" value="1"/>
</dbReference>
<dbReference type="AlphaFoldDB" id="A0A7D6CQ69"/>
<protein>
    <recommendedName>
        <fullName evidence="4 5">Pyrroline-5-carboxylate reductase</fullName>
        <shortName evidence="4">P5C reductase</shortName>
        <shortName evidence="4">P5CR</shortName>
        <ecNumber evidence="4 5">1.5.1.2</ecNumber>
    </recommendedName>
    <alternativeName>
        <fullName evidence="4">PCA reductase</fullName>
    </alternativeName>
</protein>
<name>A0A7D6CQ69_9EURY</name>
<dbReference type="InterPro" id="IPR029036">
    <property type="entry name" value="P5CR_dimer"/>
</dbReference>
<proteinExistence type="inferred from homology"/>
<dbReference type="Pfam" id="PF14748">
    <property type="entry name" value="P5CR_dimer"/>
    <property type="match status" value="1"/>
</dbReference>
<evidence type="ECO:0000256" key="5">
    <source>
        <dbReference type="NCBIfam" id="TIGR00112"/>
    </source>
</evidence>
<dbReference type="PIRSF" id="PIRSF000193">
    <property type="entry name" value="Pyrrol-5-carb_rd"/>
    <property type="match status" value="1"/>
</dbReference>
<dbReference type="SUPFAM" id="SSF51735">
    <property type="entry name" value="NAD(P)-binding Rossmann-fold domains"/>
    <property type="match status" value="1"/>
</dbReference>
<evidence type="ECO:0000259" key="7">
    <source>
        <dbReference type="Pfam" id="PF03807"/>
    </source>
</evidence>
<dbReference type="PANTHER" id="PTHR11645">
    <property type="entry name" value="PYRROLINE-5-CARBOXYLATE REDUCTASE"/>
    <property type="match status" value="1"/>
</dbReference>
<dbReference type="GO" id="GO:0005737">
    <property type="term" value="C:cytoplasm"/>
    <property type="evidence" value="ECO:0007669"/>
    <property type="project" value="UniProtKB-SubCell"/>
</dbReference>
<organism evidence="9 10">
    <name type="scientific">Natrinema zhouii</name>
    <dbReference type="NCBI Taxonomy" id="1710539"/>
    <lineage>
        <taxon>Archaea</taxon>
        <taxon>Methanobacteriati</taxon>
        <taxon>Methanobacteriota</taxon>
        <taxon>Stenosarchaea group</taxon>
        <taxon>Halobacteria</taxon>
        <taxon>Halobacteriales</taxon>
        <taxon>Natrialbaceae</taxon>
        <taxon>Natrinema</taxon>
    </lineage>
</organism>
<keyword evidence="3 4" id="KW-0560">Oxidoreductase</keyword>
<dbReference type="Gene3D" id="3.40.50.720">
    <property type="entry name" value="NAD(P)-binding Rossmann-like Domain"/>
    <property type="match status" value="1"/>
</dbReference>
<feature type="domain" description="Pyrroline-5-carboxylate reductase catalytic N-terminal" evidence="7">
    <location>
        <begin position="6"/>
        <end position="91"/>
    </location>
</feature>
<feature type="binding site" evidence="6">
    <location>
        <begin position="7"/>
        <end position="12"/>
    </location>
    <ligand>
        <name>NADP(+)</name>
        <dbReference type="ChEBI" id="CHEBI:58349"/>
    </ligand>
</feature>
<dbReference type="HAMAP" id="MF_01925">
    <property type="entry name" value="P5C_reductase"/>
    <property type="match status" value="1"/>
</dbReference>
<dbReference type="KEGG" id="nay:HYG81_05565"/>
<evidence type="ECO:0000256" key="1">
    <source>
        <dbReference type="ARBA" id="ARBA00005525"/>
    </source>
</evidence>
<dbReference type="Gene3D" id="1.10.3730.10">
    <property type="entry name" value="ProC C-terminal domain-like"/>
    <property type="match status" value="1"/>
</dbReference>
<dbReference type="InterPro" id="IPR028939">
    <property type="entry name" value="P5C_Rdtase_cat_N"/>
</dbReference>
<dbReference type="Proteomes" id="UP000510869">
    <property type="component" value="Chromosome"/>
</dbReference>
<comment type="pathway">
    <text evidence="4">Amino-acid biosynthesis; L-proline biosynthesis; L-proline from L-glutamate 5-semialdehyde: step 1/1.</text>
</comment>
<reference evidence="9 10" key="1">
    <citation type="submission" date="2020-07" db="EMBL/GenBank/DDBJ databases">
        <title>Natrinema (YPL30) sp. nov. and Haloterrigena xxxxxx (YPL8) sp. nov., isolated from a salt mine.</title>
        <authorList>
            <person name="Cui H."/>
        </authorList>
    </citation>
    <scope>NUCLEOTIDE SEQUENCE [LARGE SCALE GENOMIC DNA]</scope>
    <source>
        <strain evidence="9 10">YPL13</strain>
    </source>
</reference>
<accession>A0A7D6CQ69</accession>
<evidence type="ECO:0000256" key="3">
    <source>
        <dbReference type="ARBA" id="ARBA00023002"/>
    </source>
</evidence>
<feature type="domain" description="Pyrroline-5-carboxylate reductase dimerisation" evidence="8">
    <location>
        <begin position="147"/>
        <end position="251"/>
    </location>
</feature>
<keyword evidence="4" id="KW-0963">Cytoplasm</keyword>
<dbReference type="PANTHER" id="PTHR11645:SF0">
    <property type="entry name" value="PYRROLINE-5-CARBOXYLATE REDUCTASE 3"/>
    <property type="match status" value="1"/>
</dbReference>